<name>A0A9R1V723_LACSA</name>
<evidence type="ECO:0000256" key="9">
    <source>
        <dbReference type="SAM" id="MobiDB-lite"/>
    </source>
</evidence>
<dbReference type="InterPro" id="IPR011989">
    <property type="entry name" value="ARM-like"/>
</dbReference>
<feature type="compositionally biased region" description="Low complexity" evidence="9">
    <location>
        <begin position="136"/>
        <end position="147"/>
    </location>
</feature>
<evidence type="ECO:0000256" key="1">
    <source>
        <dbReference type="ARBA" id="ARBA00012513"/>
    </source>
</evidence>
<evidence type="ECO:0000313" key="12">
    <source>
        <dbReference type="Proteomes" id="UP000235145"/>
    </source>
</evidence>
<keyword evidence="5" id="KW-0418">Kinase</keyword>
<protein>
    <recommendedName>
        <fullName evidence="1">non-specific serine/threonine protein kinase</fullName>
        <ecNumber evidence="1">2.7.11.1</ecNumber>
    </recommendedName>
</protein>
<dbReference type="Pfam" id="PF00069">
    <property type="entry name" value="Pkinase"/>
    <property type="match status" value="2"/>
</dbReference>
<dbReference type="Gene3D" id="1.25.10.10">
    <property type="entry name" value="Leucine-rich Repeat Variant"/>
    <property type="match status" value="1"/>
</dbReference>
<dbReference type="EC" id="2.7.11.1" evidence="1"/>
<dbReference type="PROSITE" id="PS50011">
    <property type="entry name" value="PROTEIN_KINASE_DOM"/>
    <property type="match status" value="1"/>
</dbReference>
<dbReference type="InterPro" id="IPR008271">
    <property type="entry name" value="Ser/Thr_kinase_AS"/>
</dbReference>
<dbReference type="Proteomes" id="UP000235145">
    <property type="component" value="Unassembled WGS sequence"/>
</dbReference>
<comment type="catalytic activity">
    <reaction evidence="8">
        <text>L-seryl-[protein] + ATP = O-phospho-L-seryl-[protein] + ADP + H(+)</text>
        <dbReference type="Rhea" id="RHEA:17989"/>
        <dbReference type="Rhea" id="RHEA-COMP:9863"/>
        <dbReference type="Rhea" id="RHEA-COMP:11604"/>
        <dbReference type="ChEBI" id="CHEBI:15378"/>
        <dbReference type="ChEBI" id="CHEBI:29999"/>
        <dbReference type="ChEBI" id="CHEBI:30616"/>
        <dbReference type="ChEBI" id="CHEBI:83421"/>
        <dbReference type="ChEBI" id="CHEBI:456216"/>
        <dbReference type="EC" id="2.7.11.1"/>
    </reaction>
</comment>
<dbReference type="Gene3D" id="1.10.510.10">
    <property type="entry name" value="Transferase(Phosphotransferase) domain 1"/>
    <property type="match status" value="1"/>
</dbReference>
<dbReference type="PANTHER" id="PTHR24356:SF1">
    <property type="entry name" value="SERINE_THREONINE-PROTEIN KINASE GREATWALL"/>
    <property type="match status" value="1"/>
</dbReference>
<dbReference type="EMBL" id="NBSK02000006">
    <property type="protein sequence ID" value="KAJ0199448.1"/>
    <property type="molecule type" value="Genomic_DNA"/>
</dbReference>
<dbReference type="GO" id="GO:0035556">
    <property type="term" value="P:intracellular signal transduction"/>
    <property type="evidence" value="ECO:0000318"/>
    <property type="project" value="GO_Central"/>
</dbReference>
<evidence type="ECO:0000256" key="8">
    <source>
        <dbReference type="ARBA" id="ARBA00048679"/>
    </source>
</evidence>
<evidence type="ECO:0000313" key="11">
    <source>
        <dbReference type="EMBL" id="KAJ0199448.1"/>
    </source>
</evidence>
<dbReference type="InterPro" id="IPR050236">
    <property type="entry name" value="Ser_Thr_kinase_AGC"/>
</dbReference>
<dbReference type="GO" id="GO:0004674">
    <property type="term" value="F:protein serine/threonine kinase activity"/>
    <property type="evidence" value="ECO:0000318"/>
    <property type="project" value="GO_Central"/>
</dbReference>
<accession>A0A9R1V723</accession>
<dbReference type="AlphaFoldDB" id="A0A9R1V723"/>
<keyword evidence="3" id="KW-0808">Transferase</keyword>
<dbReference type="PANTHER" id="PTHR24356">
    <property type="entry name" value="SERINE/THREONINE-PROTEIN KINASE"/>
    <property type="match status" value="1"/>
</dbReference>
<evidence type="ECO:0000256" key="5">
    <source>
        <dbReference type="ARBA" id="ARBA00022777"/>
    </source>
</evidence>
<evidence type="ECO:0000256" key="2">
    <source>
        <dbReference type="ARBA" id="ARBA00022527"/>
    </source>
</evidence>
<evidence type="ECO:0000256" key="3">
    <source>
        <dbReference type="ARBA" id="ARBA00022679"/>
    </source>
</evidence>
<dbReference type="SMART" id="SM00220">
    <property type="entry name" value="S_TKc"/>
    <property type="match status" value="1"/>
</dbReference>
<feature type="domain" description="Protein kinase" evidence="10">
    <location>
        <begin position="1"/>
        <end position="266"/>
    </location>
</feature>
<dbReference type="GO" id="GO:0005524">
    <property type="term" value="F:ATP binding"/>
    <property type="evidence" value="ECO:0007669"/>
    <property type="project" value="UniProtKB-KW"/>
</dbReference>
<dbReference type="InterPro" id="IPR000719">
    <property type="entry name" value="Prot_kinase_dom"/>
</dbReference>
<gene>
    <name evidence="11" type="ORF">LSAT_V11C600319030</name>
</gene>
<keyword evidence="2" id="KW-0723">Serine/threonine-protein kinase</keyword>
<keyword evidence="6" id="KW-0067">ATP-binding</keyword>
<proteinExistence type="predicted"/>
<reference evidence="11 12" key="1">
    <citation type="journal article" date="2017" name="Nat. Commun.">
        <title>Genome assembly with in vitro proximity ligation data and whole-genome triplication in lettuce.</title>
        <authorList>
            <person name="Reyes-Chin-Wo S."/>
            <person name="Wang Z."/>
            <person name="Yang X."/>
            <person name="Kozik A."/>
            <person name="Arikit S."/>
            <person name="Song C."/>
            <person name="Xia L."/>
            <person name="Froenicke L."/>
            <person name="Lavelle D.O."/>
            <person name="Truco M.J."/>
            <person name="Xia R."/>
            <person name="Zhu S."/>
            <person name="Xu C."/>
            <person name="Xu H."/>
            <person name="Xu X."/>
            <person name="Cox K."/>
            <person name="Korf I."/>
            <person name="Meyers B.C."/>
            <person name="Michelmore R.W."/>
        </authorList>
    </citation>
    <scope>NUCLEOTIDE SEQUENCE [LARGE SCALE GENOMIC DNA]</scope>
    <source>
        <strain evidence="12">cv. Salinas</strain>
        <tissue evidence="11">Seedlings</tissue>
    </source>
</reference>
<feature type="region of interest" description="Disordered" evidence="9">
    <location>
        <begin position="129"/>
        <end position="159"/>
    </location>
</feature>
<comment type="catalytic activity">
    <reaction evidence="7">
        <text>L-threonyl-[protein] + ATP = O-phospho-L-threonyl-[protein] + ADP + H(+)</text>
        <dbReference type="Rhea" id="RHEA:46608"/>
        <dbReference type="Rhea" id="RHEA-COMP:11060"/>
        <dbReference type="Rhea" id="RHEA-COMP:11605"/>
        <dbReference type="ChEBI" id="CHEBI:15378"/>
        <dbReference type="ChEBI" id="CHEBI:30013"/>
        <dbReference type="ChEBI" id="CHEBI:30616"/>
        <dbReference type="ChEBI" id="CHEBI:61977"/>
        <dbReference type="ChEBI" id="CHEBI:456216"/>
        <dbReference type="EC" id="2.7.11.1"/>
    </reaction>
</comment>
<keyword evidence="12" id="KW-1185">Reference proteome</keyword>
<evidence type="ECO:0000256" key="7">
    <source>
        <dbReference type="ARBA" id="ARBA00047899"/>
    </source>
</evidence>
<comment type="caution">
    <text evidence="11">The sequence shown here is derived from an EMBL/GenBank/DDBJ whole genome shotgun (WGS) entry which is preliminary data.</text>
</comment>
<evidence type="ECO:0000259" key="10">
    <source>
        <dbReference type="PROSITE" id="PS50011"/>
    </source>
</evidence>
<dbReference type="InterPro" id="IPR011009">
    <property type="entry name" value="Kinase-like_dom_sf"/>
</dbReference>
<sequence length="266" mass="29012">MENSSIPGILEKITGKDKDYRYMATSDLLNELNKEGFKLDNDLELRLSNTVLQQVDGAACDVSGLDVKCLAPLVLALEYLHSLRVVHRDIKPDNLLIVHVLTDFGLSKVGLINSIDNLSGPAVSGTSLLGDNETHSSLSSPSPSLSSTETQQERRKNRSAVGTPYYLASEILLGTGNDWWSVGVILFELIVGIPPSNAEHPQMIFDNILNGLLTEDPNQRLGARGATERVHWTQVISQVGTHGINQSRDTTFIPDTENENLVIAGN</sequence>
<evidence type="ECO:0000256" key="4">
    <source>
        <dbReference type="ARBA" id="ARBA00022741"/>
    </source>
</evidence>
<dbReference type="SUPFAM" id="SSF56112">
    <property type="entry name" value="Protein kinase-like (PK-like)"/>
    <property type="match status" value="1"/>
</dbReference>
<evidence type="ECO:0000256" key="6">
    <source>
        <dbReference type="ARBA" id="ARBA00022840"/>
    </source>
</evidence>
<dbReference type="PROSITE" id="PS00108">
    <property type="entry name" value="PROTEIN_KINASE_ST"/>
    <property type="match status" value="1"/>
</dbReference>
<keyword evidence="4" id="KW-0547">Nucleotide-binding</keyword>
<organism evidence="11 12">
    <name type="scientific">Lactuca sativa</name>
    <name type="common">Garden lettuce</name>
    <dbReference type="NCBI Taxonomy" id="4236"/>
    <lineage>
        <taxon>Eukaryota</taxon>
        <taxon>Viridiplantae</taxon>
        <taxon>Streptophyta</taxon>
        <taxon>Embryophyta</taxon>
        <taxon>Tracheophyta</taxon>
        <taxon>Spermatophyta</taxon>
        <taxon>Magnoliopsida</taxon>
        <taxon>eudicotyledons</taxon>
        <taxon>Gunneridae</taxon>
        <taxon>Pentapetalae</taxon>
        <taxon>asterids</taxon>
        <taxon>campanulids</taxon>
        <taxon>Asterales</taxon>
        <taxon>Asteraceae</taxon>
        <taxon>Cichorioideae</taxon>
        <taxon>Cichorieae</taxon>
        <taxon>Lactucinae</taxon>
        <taxon>Lactuca</taxon>
    </lineage>
</organism>